<dbReference type="RefSeq" id="WP_022220163.1">
    <property type="nucleotide sequence ID" value="NZ_CYXR01000020.1"/>
</dbReference>
<feature type="domain" description="Solute-binding protein family 3/N-terminal" evidence="3">
    <location>
        <begin position="41"/>
        <end position="257"/>
    </location>
</feature>
<proteinExistence type="predicted"/>
<dbReference type="SMART" id="SM00062">
    <property type="entry name" value="PBPb"/>
    <property type="match status" value="1"/>
</dbReference>
<keyword evidence="1 2" id="KW-0732">Signal</keyword>
<reference evidence="4 5" key="1">
    <citation type="submission" date="2015-09" db="EMBL/GenBank/DDBJ databases">
        <authorList>
            <consortium name="Pathogen Informatics"/>
        </authorList>
    </citation>
    <scope>NUCLEOTIDE SEQUENCE [LARGE SCALE GENOMIC DNA]</scope>
    <source>
        <strain evidence="4 5">2789STDY5834962</strain>
    </source>
</reference>
<name>A0A173TY30_9FIRM</name>
<dbReference type="Pfam" id="PF00497">
    <property type="entry name" value="SBP_bac_3"/>
    <property type="match status" value="1"/>
</dbReference>
<feature type="chain" id="PRO_5038551744" evidence="2">
    <location>
        <begin position="21"/>
        <end position="257"/>
    </location>
</feature>
<dbReference type="Gene3D" id="3.40.190.10">
    <property type="entry name" value="Periplasmic binding protein-like II"/>
    <property type="match status" value="2"/>
</dbReference>
<dbReference type="PANTHER" id="PTHR35936:SF17">
    <property type="entry name" value="ARGININE-BINDING EXTRACELLULAR PROTEIN ARTP"/>
    <property type="match status" value="1"/>
</dbReference>
<dbReference type="PANTHER" id="PTHR35936">
    <property type="entry name" value="MEMBRANE-BOUND LYTIC MUREIN TRANSGLYCOSYLASE F"/>
    <property type="match status" value="1"/>
</dbReference>
<organism evidence="4 5">
    <name type="scientific">Coprococcus comes</name>
    <dbReference type="NCBI Taxonomy" id="410072"/>
    <lineage>
        <taxon>Bacteria</taxon>
        <taxon>Bacillati</taxon>
        <taxon>Bacillota</taxon>
        <taxon>Clostridia</taxon>
        <taxon>Lachnospirales</taxon>
        <taxon>Lachnospiraceae</taxon>
        <taxon>Coprococcus</taxon>
    </lineage>
</organism>
<feature type="signal peptide" evidence="2">
    <location>
        <begin position="1"/>
        <end position="20"/>
    </location>
</feature>
<dbReference type="InterPro" id="IPR001638">
    <property type="entry name" value="Solute-binding_3/MltF_N"/>
</dbReference>
<dbReference type="EMBL" id="CYXR01000020">
    <property type="protein sequence ID" value="CUN06775.1"/>
    <property type="molecule type" value="Genomic_DNA"/>
</dbReference>
<dbReference type="CDD" id="cd13624">
    <property type="entry name" value="PBP2_Arg_Lys_His"/>
    <property type="match status" value="1"/>
</dbReference>
<evidence type="ECO:0000256" key="2">
    <source>
        <dbReference type="SAM" id="SignalP"/>
    </source>
</evidence>
<evidence type="ECO:0000313" key="4">
    <source>
        <dbReference type="EMBL" id="CUN06775.1"/>
    </source>
</evidence>
<sequence length="257" mass="27876">MKMKKVISVVLACACVFSFAACGSKSDSSKSDSAKSDEKEKLVMATNAEFPPFEYYDGDEVVGIDAEFAAAIADKLGMDLKIEDMAFDSIIPAVQSGKADIGAAGMTVTEDRATQVDFSDSYYTGVQVIIVTDDSDITEPDDLKGKKIGVQQGTTGDIYSTDDFGDDNVERFNKGMEAVQALQQGKIDAVIIDNQPAKTFVEENEGLKILETSYVEEDYALAIKKGNDDLVKKVNDAIKELKEDGTFDKIVAKYITD</sequence>
<dbReference type="Proteomes" id="UP000095727">
    <property type="component" value="Unassembled WGS sequence"/>
</dbReference>
<evidence type="ECO:0000259" key="3">
    <source>
        <dbReference type="SMART" id="SM00062"/>
    </source>
</evidence>
<gene>
    <name evidence="4" type="primary">artP_1</name>
    <name evidence="4" type="ORF">ERS852574_02483</name>
</gene>
<dbReference type="AlphaFoldDB" id="A0A173TY30"/>
<evidence type="ECO:0000313" key="5">
    <source>
        <dbReference type="Proteomes" id="UP000095727"/>
    </source>
</evidence>
<protein>
    <submittedName>
        <fullName evidence="4">Arginine-binding extracellular protein ArtP</fullName>
    </submittedName>
</protein>
<evidence type="ECO:0000256" key="1">
    <source>
        <dbReference type="ARBA" id="ARBA00022729"/>
    </source>
</evidence>
<dbReference type="SUPFAM" id="SSF53850">
    <property type="entry name" value="Periplasmic binding protein-like II"/>
    <property type="match status" value="1"/>
</dbReference>
<accession>A0A173TY30</accession>
<dbReference type="PROSITE" id="PS51257">
    <property type="entry name" value="PROKAR_LIPOPROTEIN"/>
    <property type="match status" value="1"/>
</dbReference>